<feature type="compositionally biased region" description="Polar residues" evidence="1">
    <location>
        <begin position="134"/>
        <end position="151"/>
    </location>
</feature>
<dbReference type="EMBL" id="ML119717">
    <property type="protein sequence ID" value="RPA77993.1"/>
    <property type="molecule type" value="Genomic_DNA"/>
</dbReference>
<sequence>MDPAWEVPLERQETPAAARSNVIIANKVSTKSSLVNTSNNTKRQHQALRPNWNSLQSFVNQQPNYGETDQSVRMDRHRPNAELTVEIETATAPSRAALPTWSRYRQSAVANPPTSSQSARVAAVSSAPDLPPSCASTSELKPATSKSASNRKSSKHGTTAKPASSKHTTNPNTTTSRPKSKPKANVSNSNPQAPPKRQPTKEVIPKLSFESLELEGEKGVKEISRLKGKAKVVVQSEGDFTWNMPRLEKKGFRYHWLPNESEEDREEFFEELEFLFGIHRGSKTARILIHYNSRYVFLAEEGVFATDTLEIDRIALISRDPYKAEDILCEQGIAGREGPWRAMGQKYDADGPNQEHDWYEYEEDWESPVSYHSDSDDPSFWK</sequence>
<proteinExistence type="predicted"/>
<organism evidence="2 3">
    <name type="scientific">Ascobolus immersus RN42</name>
    <dbReference type="NCBI Taxonomy" id="1160509"/>
    <lineage>
        <taxon>Eukaryota</taxon>
        <taxon>Fungi</taxon>
        <taxon>Dikarya</taxon>
        <taxon>Ascomycota</taxon>
        <taxon>Pezizomycotina</taxon>
        <taxon>Pezizomycetes</taxon>
        <taxon>Pezizales</taxon>
        <taxon>Ascobolaceae</taxon>
        <taxon>Ascobolus</taxon>
    </lineage>
</organism>
<keyword evidence="3" id="KW-1185">Reference proteome</keyword>
<dbReference type="Proteomes" id="UP000275078">
    <property type="component" value="Unassembled WGS sequence"/>
</dbReference>
<evidence type="ECO:0000256" key="1">
    <source>
        <dbReference type="SAM" id="MobiDB-lite"/>
    </source>
</evidence>
<feature type="region of interest" description="Disordered" evidence="1">
    <location>
        <begin position="108"/>
        <end position="204"/>
    </location>
</feature>
<accession>A0A3N4HVV0</accession>
<evidence type="ECO:0000313" key="3">
    <source>
        <dbReference type="Proteomes" id="UP000275078"/>
    </source>
</evidence>
<feature type="compositionally biased region" description="Low complexity" evidence="1">
    <location>
        <begin position="115"/>
        <end position="127"/>
    </location>
</feature>
<evidence type="ECO:0000313" key="2">
    <source>
        <dbReference type="EMBL" id="RPA77993.1"/>
    </source>
</evidence>
<gene>
    <name evidence="2" type="ORF">BJ508DRAFT_309606</name>
</gene>
<name>A0A3N4HVV0_ASCIM</name>
<dbReference type="AlphaFoldDB" id="A0A3N4HVV0"/>
<reference evidence="2 3" key="1">
    <citation type="journal article" date="2018" name="Nat. Ecol. Evol.">
        <title>Pezizomycetes genomes reveal the molecular basis of ectomycorrhizal truffle lifestyle.</title>
        <authorList>
            <person name="Murat C."/>
            <person name="Payen T."/>
            <person name="Noel B."/>
            <person name="Kuo A."/>
            <person name="Morin E."/>
            <person name="Chen J."/>
            <person name="Kohler A."/>
            <person name="Krizsan K."/>
            <person name="Balestrini R."/>
            <person name="Da Silva C."/>
            <person name="Montanini B."/>
            <person name="Hainaut M."/>
            <person name="Levati E."/>
            <person name="Barry K.W."/>
            <person name="Belfiori B."/>
            <person name="Cichocki N."/>
            <person name="Clum A."/>
            <person name="Dockter R.B."/>
            <person name="Fauchery L."/>
            <person name="Guy J."/>
            <person name="Iotti M."/>
            <person name="Le Tacon F."/>
            <person name="Lindquist E.A."/>
            <person name="Lipzen A."/>
            <person name="Malagnac F."/>
            <person name="Mello A."/>
            <person name="Molinier V."/>
            <person name="Miyauchi S."/>
            <person name="Poulain J."/>
            <person name="Riccioni C."/>
            <person name="Rubini A."/>
            <person name="Sitrit Y."/>
            <person name="Splivallo R."/>
            <person name="Traeger S."/>
            <person name="Wang M."/>
            <person name="Zifcakova L."/>
            <person name="Wipf D."/>
            <person name="Zambonelli A."/>
            <person name="Paolocci F."/>
            <person name="Nowrousian M."/>
            <person name="Ottonello S."/>
            <person name="Baldrian P."/>
            <person name="Spatafora J.W."/>
            <person name="Henrissat B."/>
            <person name="Nagy L.G."/>
            <person name="Aury J.M."/>
            <person name="Wincker P."/>
            <person name="Grigoriev I.V."/>
            <person name="Bonfante P."/>
            <person name="Martin F.M."/>
        </authorList>
    </citation>
    <scope>NUCLEOTIDE SEQUENCE [LARGE SCALE GENOMIC DNA]</scope>
    <source>
        <strain evidence="2 3">RN42</strain>
    </source>
</reference>
<feature type="compositionally biased region" description="Polar residues" evidence="1">
    <location>
        <begin position="161"/>
        <end position="177"/>
    </location>
</feature>
<protein>
    <submittedName>
        <fullName evidence="2">Uncharacterized protein</fullName>
    </submittedName>
</protein>